<evidence type="ECO:0000259" key="9">
    <source>
        <dbReference type="Pfam" id="PF02811"/>
    </source>
</evidence>
<comment type="catalytic activity">
    <reaction evidence="7 8">
        <text>L-histidinol phosphate + H2O = L-histidinol + phosphate</text>
        <dbReference type="Rhea" id="RHEA:14465"/>
        <dbReference type="ChEBI" id="CHEBI:15377"/>
        <dbReference type="ChEBI" id="CHEBI:43474"/>
        <dbReference type="ChEBI" id="CHEBI:57699"/>
        <dbReference type="ChEBI" id="CHEBI:57980"/>
        <dbReference type="EC" id="3.1.3.15"/>
    </reaction>
</comment>
<sequence length="280" mass="32471">MPRLESRFLYPEETDRDYSIDNLVQDFDKYVNHVVQLQQRYNDKDGMKIILGFEVEGIDDPHIEYSQALLARNPSIQMMVGSVHFVHQIPIDFTPELWQRAREATTEKTTRALFRDYFALQYRVISGLKPMVVGHFDLIRLLLPADDIDTTTGKLTSEVNIEAEWPEVWDLIVQNIDCVKQYGGLFELNSSALRKGWDTSYPKRDIADAIVKYGDARFCLSDDAHSLTQIGIHYDKTWKYVKSLGVDKIYCLELTDENRVKAVTKDIASLDKSSFWKQYI</sequence>
<dbReference type="KEGG" id="spaa:SPAPADRAFT_52755"/>
<evidence type="ECO:0000256" key="2">
    <source>
        <dbReference type="ARBA" id="ARBA00009152"/>
    </source>
</evidence>
<evidence type="ECO:0000256" key="3">
    <source>
        <dbReference type="ARBA" id="ARBA00013085"/>
    </source>
</evidence>
<dbReference type="PANTHER" id="PTHR21039">
    <property type="entry name" value="HISTIDINOL PHOSPHATASE-RELATED"/>
    <property type="match status" value="1"/>
</dbReference>
<dbReference type="OrthoDB" id="5957391at2759"/>
<dbReference type="InParanoid" id="G3AV99"/>
<dbReference type="PANTHER" id="PTHR21039:SF0">
    <property type="entry name" value="HISTIDINOL-PHOSPHATASE"/>
    <property type="match status" value="1"/>
</dbReference>
<evidence type="ECO:0000256" key="6">
    <source>
        <dbReference type="ARBA" id="ARBA00023102"/>
    </source>
</evidence>
<evidence type="ECO:0000256" key="7">
    <source>
        <dbReference type="ARBA" id="ARBA00049158"/>
    </source>
</evidence>
<keyword evidence="11" id="KW-1185">Reference proteome</keyword>
<dbReference type="GeneID" id="18871719"/>
<dbReference type="EMBL" id="GL996506">
    <property type="protein sequence ID" value="EGW29902.1"/>
    <property type="molecule type" value="Genomic_DNA"/>
</dbReference>
<dbReference type="GO" id="GO:0000105">
    <property type="term" value="P:L-histidine biosynthetic process"/>
    <property type="evidence" value="ECO:0007669"/>
    <property type="project" value="UniProtKB-UniRule"/>
</dbReference>
<evidence type="ECO:0000256" key="5">
    <source>
        <dbReference type="ARBA" id="ARBA00022801"/>
    </source>
</evidence>
<evidence type="ECO:0000313" key="10">
    <source>
        <dbReference type="EMBL" id="EGW29902.1"/>
    </source>
</evidence>
<dbReference type="HOGENOM" id="CLU_054611_0_1_1"/>
<evidence type="ECO:0000256" key="1">
    <source>
        <dbReference type="ARBA" id="ARBA00004970"/>
    </source>
</evidence>
<evidence type="ECO:0000313" key="11">
    <source>
        <dbReference type="Proteomes" id="UP000000709"/>
    </source>
</evidence>
<organism evidence="11">
    <name type="scientific">Spathaspora passalidarum (strain NRRL Y-27907 / 11-Y1)</name>
    <dbReference type="NCBI Taxonomy" id="619300"/>
    <lineage>
        <taxon>Eukaryota</taxon>
        <taxon>Fungi</taxon>
        <taxon>Dikarya</taxon>
        <taxon>Ascomycota</taxon>
        <taxon>Saccharomycotina</taxon>
        <taxon>Pichiomycetes</taxon>
        <taxon>Debaryomycetaceae</taxon>
        <taxon>Spathaspora</taxon>
    </lineage>
</organism>
<dbReference type="UniPathway" id="UPA00031">
    <property type="reaction ID" value="UER00013"/>
</dbReference>
<dbReference type="SUPFAM" id="SSF89550">
    <property type="entry name" value="PHP domain-like"/>
    <property type="match status" value="1"/>
</dbReference>
<dbReference type="FunCoup" id="G3AV99">
    <property type="interactions" value="127"/>
</dbReference>
<feature type="domain" description="PHP" evidence="9">
    <location>
        <begin position="25"/>
        <end position="191"/>
    </location>
</feature>
<name>G3AV99_SPAPN</name>
<evidence type="ECO:0000256" key="8">
    <source>
        <dbReference type="RuleBase" id="RU366003"/>
    </source>
</evidence>
<keyword evidence="4 8" id="KW-0028">Amino-acid biosynthesis</keyword>
<dbReference type="GO" id="GO:0005737">
    <property type="term" value="C:cytoplasm"/>
    <property type="evidence" value="ECO:0007669"/>
    <property type="project" value="TreeGrafter"/>
</dbReference>
<keyword evidence="6 8" id="KW-0368">Histidine biosynthesis</keyword>
<keyword evidence="5 8" id="KW-0378">Hydrolase</keyword>
<evidence type="ECO:0000256" key="4">
    <source>
        <dbReference type="ARBA" id="ARBA00022605"/>
    </source>
</evidence>
<dbReference type="AlphaFoldDB" id="G3AV99"/>
<dbReference type="Proteomes" id="UP000000709">
    <property type="component" value="Unassembled WGS sequence"/>
</dbReference>
<accession>G3AV99</accession>
<dbReference type="RefSeq" id="XP_007377668.1">
    <property type="nucleotide sequence ID" value="XM_007377606.1"/>
</dbReference>
<dbReference type="InterPro" id="IPR004013">
    <property type="entry name" value="PHP_dom"/>
</dbReference>
<protein>
    <recommendedName>
        <fullName evidence="3 8">Histidinol-phosphatase</fullName>
        <shortName evidence="8">HolPase</shortName>
        <ecNumber evidence="3 8">3.1.3.15</ecNumber>
    </recommendedName>
</protein>
<dbReference type="STRING" id="619300.G3AV99"/>
<dbReference type="InterPro" id="IPR016195">
    <property type="entry name" value="Pol/histidinol_Pase-like"/>
</dbReference>
<dbReference type="eggNOG" id="ENOG502RXUQ">
    <property type="taxonomic scope" value="Eukaryota"/>
</dbReference>
<dbReference type="InterPro" id="IPR010140">
    <property type="entry name" value="Histidinol_P_phosphatase_HisJ"/>
</dbReference>
<comment type="similarity">
    <text evidence="2 8">Belongs to the PHP hydrolase family. HisK subfamily.</text>
</comment>
<dbReference type="GO" id="GO:0004401">
    <property type="term" value="F:histidinol-phosphatase activity"/>
    <property type="evidence" value="ECO:0007669"/>
    <property type="project" value="UniProtKB-UniRule"/>
</dbReference>
<dbReference type="NCBIfam" id="TIGR01856">
    <property type="entry name" value="hisJ_fam"/>
    <property type="match status" value="1"/>
</dbReference>
<proteinExistence type="inferred from homology"/>
<comment type="pathway">
    <text evidence="1 8">Amino-acid biosynthesis; L-histidine biosynthesis; L-histidine from 5-phospho-alpha-D-ribose 1-diphosphate: step 8/9.</text>
</comment>
<dbReference type="EC" id="3.1.3.15" evidence="3 8"/>
<dbReference type="Gene3D" id="3.20.20.140">
    <property type="entry name" value="Metal-dependent hydrolases"/>
    <property type="match status" value="1"/>
</dbReference>
<reference evidence="10 11" key="1">
    <citation type="journal article" date="2011" name="Proc. Natl. Acad. Sci. U.S.A.">
        <title>Comparative genomics of xylose-fermenting fungi for enhanced biofuel production.</title>
        <authorList>
            <person name="Wohlbach D.J."/>
            <person name="Kuo A."/>
            <person name="Sato T.K."/>
            <person name="Potts K.M."/>
            <person name="Salamov A.A."/>
            <person name="LaButti K.M."/>
            <person name="Sun H."/>
            <person name="Clum A."/>
            <person name="Pangilinan J.L."/>
            <person name="Lindquist E.A."/>
            <person name="Lucas S."/>
            <person name="Lapidus A."/>
            <person name="Jin M."/>
            <person name="Gunawan C."/>
            <person name="Balan V."/>
            <person name="Dale B.E."/>
            <person name="Jeffries T.W."/>
            <person name="Zinkel R."/>
            <person name="Barry K.W."/>
            <person name="Grigoriev I.V."/>
            <person name="Gasch A.P."/>
        </authorList>
    </citation>
    <scope>NUCLEOTIDE SEQUENCE [LARGE SCALE GENOMIC DNA]</scope>
    <source>
        <strain evidence="11">NRRL Y-27907 / 11-Y1</strain>
    </source>
</reference>
<gene>
    <name evidence="10" type="ORF">SPAPADRAFT_52755</name>
</gene>
<dbReference type="Pfam" id="PF02811">
    <property type="entry name" value="PHP"/>
    <property type="match status" value="1"/>
</dbReference>
<dbReference type="OMA" id="DYDRPMY"/>